<dbReference type="PROSITE" id="PS51900">
    <property type="entry name" value="CB"/>
    <property type="match status" value="1"/>
</dbReference>
<keyword evidence="5" id="KW-1185">Reference proteome</keyword>
<dbReference type="Proteomes" id="UP000283633">
    <property type="component" value="Unassembled WGS sequence"/>
</dbReference>
<reference evidence="4 5" key="1">
    <citation type="submission" date="2018-08" db="EMBL/GenBank/DDBJ databases">
        <title>Genome Lactobacillus garii FI11369.</title>
        <authorList>
            <person name="Diaz M."/>
            <person name="Narbad A."/>
        </authorList>
    </citation>
    <scope>NUCLEOTIDE SEQUENCE [LARGE SCALE GENOMIC DNA]</scope>
    <source>
        <strain evidence="4 5">FI11369</strain>
    </source>
</reference>
<keyword evidence="1 2" id="KW-0238">DNA-binding</keyword>
<organism evidence="4 5">
    <name type="scientific">Lactiplantibacillus garii</name>
    <dbReference type="NCBI Taxonomy" id="2306423"/>
    <lineage>
        <taxon>Bacteria</taxon>
        <taxon>Bacillati</taxon>
        <taxon>Bacillota</taxon>
        <taxon>Bacilli</taxon>
        <taxon>Lactobacillales</taxon>
        <taxon>Lactobacillaceae</taxon>
        <taxon>Lactiplantibacillus</taxon>
    </lineage>
</organism>
<name>A0A3R8J8S8_9LACO</name>
<sequence>MTAQFPYEKSFTKQLQANGKQPSTIEQYQLTLADFFNYEQHFNETFAKDQLLADLTENDVQTYLDMLQDQRSFKRSTMNKALSNLNGYFSYLFEHRIITTLPTFSIKGKALTNDQQLLRWPDQLPSLLQNDDLHVYTRAFLLFTCKGFTTAEMLAPDFEQQLNHITFSDSEQVFLEKLMTFLQPLRTSGQSGLFLKVRQRGQDAHLSLAALHKYLGGDSQRVGLPLKPVALRQSYVLWVLDQHRNTDPEILMRRLRLDDSSLAYYQNLLRRQDLRQFRNNPQS</sequence>
<proteinExistence type="predicted"/>
<dbReference type="RefSeq" id="WP_125071738.1">
    <property type="nucleotide sequence ID" value="NZ_QWZQ01000011.1"/>
</dbReference>
<feature type="domain" description="Core-binding (CB)" evidence="3">
    <location>
        <begin position="9"/>
        <end position="93"/>
    </location>
</feature>
<evidence type="ECO:0000259" key="3">
    <source>
        <dbReference type="PROSITE" id="PS51900"/>
    </source>
</evidence>
<evidence type="ECO:0000313" key="4">
    <source>
        <dbReference type="EMBL" id="RRK10952.1"/>
    </source>
</evidence>
<dbReference type="Pfam" id="PF13495">
    <property type="entry name" value="Phage_int_SAM_4"/>
    <property type="match status" value="1"/>
</dbReference>
<dbReference type="InterPro" id="IPR011010">
    <property type="entry name" value="DNA_brk_join_enz"/>
</dbReference>
<dbReference type="AlphaFoldDB" id="A0A3R8J8S8"/>
<dbReference type="InterPro" id="IPR044068">
    <property type="entry name" value="CB"/>
</dbReference>
<dbReference type="Gene3D" id="1.10.150.130">
    <property type="match status" value="1"/>
</dbReference>
<evidence type="ECO:0000256" key="2">
    <source>
        <dbReference type="PROSITE-ProRule" id="PRU01248"/>
    </source>
</evidence>
<gene>
    <name evidence="4" type="ORF">D1831_04530</name>
</gene>
<evidence type="ECO:0000256" key="1">
    <source>
        <dbReference type="ARBA" id="ARBA00023125"/>
    </source>
</evidence>
<comment type="caution">
    <text evidence="4">The sequence shown here is derived from an EMBL/GenBank/DDBJ whole genome shotgun (WGS) entry which is preliminary data.</text>
</comment>
<protein>
    <submittedName>
        <fullName evidence="4">Integrase</fullName>
    </submittedName>
</protein>
<dbReference type="InterPro" id="IPR004107">
    <property type="entry name" value="Integrase_SAM-like_N"/>
</dbReference>
<dbReference type="OrthoDB" id="2328477at2"/>
<dbReference type="SUPFAM" id="SSF56349">
    <property type="entry name" value="DNA breaking-rejoining enzymes"/>
    <property type="match status" value="1"/>
</dbReference>
<accession>A0A3R8J8S8</accession>
<dbReference type="EMBL" id="QWZQ01000011">
    <property type="protein sequence ID" value="RRK10952.1"/>
    <property type="molecule type" value="Genomic_DNA"/>
</dbReference>
<dbReference type="GO" id="GO:0015074">
    <property type="term" value="P:DNA integration"/>
    <property type="evidence" value="ECO:0007669"/>
    <property type="project" value="InterPro"/>
</dbReference>
<evidence type="ECO:0000313" key="5">
    <source>
        <dbReference type="Proteomes" id="UP000283633"/>
    </source>
</evidence>
<dbReference type="GO" id="GO:0003677">
    <property type="term" value="F:DNA binding"/>
    <property type="evidence" value="ECO:0007669"/>
    <property type="project" value="UniProtKB-UniRule"/>
</dbReference>
<dbReference type="InterPro" id="IPR010998">
    <property type="entry name" value="Integrase_recombinase_N"/>
</dbReference>